<dbReference type="EMBL" id="CP030053">
    <property type="protein sequence ID" value="QAU45984.1"/>
    <property type="molecule type" value="Genomic_DNA"/>
</dbReference>
<feature type="region of interest" description="Cytidylyltransferase" evidence="12">
    <location>
        <begin position="362"/>
        <end position="494"/>
    </location>
</feature>
<dbReference type="NCBIfam" id="TIGR02198">
    <property type="entry name" value="rfaE_dom_I"/>
    <property type="match status" value="1"/>
</dbReference>
<dbReference type="RefSeq" id="WP_128950764.1">
    <property type="nucleotide sequence ID" value="NZ_CP030053.1"/>
</dbReference>
<comment type="similarity">
    <text evidence="12">In the N-terminal section; belongs to the carbohydrate kinase PfkB family.</text>
</comment>
<dbReference type="InterPro" id="IPR011914">
    <property type="entry name" value="RfaE_dom_II"/>
</dbReference>
<dbReference type="InterPro" id="IPR004821">
    <property type="entry name" value="Cyt_trans-like"/>
</dbReference>
<dbReference type="Pfam" id="PF00294">
    <property type="entry name" value="PfkB"/>
    <property type="match status" value="1"/>
</dbReference>
<dbReference type="CDD" id="cd01172">
    <property type="entry name" value="RfaE_like"/>
    <property type="match status" value="1"/>
</dbReference>
<keyword evidence="7 12" id="KW-0418">Kinase</keyword>
<dbReference type="InterPro" id="IPR029056">
    <property type="entry name" value="Ribokinase-like"/>
</dbReference>
<feature type="active site" evidence="12">
    <location>
        <position position="279"/>
    </location>
</feature>
<evidence type="ECO:0000256" key="10">
    <source>
        <dbReference type="ARBA" id="ARBA00023277"/>
    </source>
</evidence>
<keyword evidence="5 12" id="KW-0548">Nucleotidyltransferase</keyword>
<evidence type="ECO:0000256" key="7">
    <source>
        <dbReference type="ARBA" id="ARBA00022777"/>
    </source>
</evidence>
<reference evidence="15 16" key="1">
    <citation type="submission" date="2018-06" db="EMBL/GenBank/DDBJ databases">
        <title>Comparative genomics of rhizobia nodulating Arachis hypogaea in China.</title>
        <authorList>
            <person name="Li Y."/>
        </authorList>
    </citation>
    <scope>NUCLEOTIDE SEQUENCE [LARGE SCALE GENOMIC DNA]</scope>
    <source>
        <strain evidence="15 16">CCBAU 51670</strain>
    </source>
</reference>
<name>A0AAE6C7R1_9BRAD</name>
<dbReference type="GO" id="GO:0005829">
    <property type="term" value="C:cytosol"/>
    <property type="evidence" value="ECO:0007669"/>
    <property type="project" value="TreeGrafter"/>
</dbReference>
<protein>
    <recommendedName>
        <fullName evidence="12">Bifunctional protein HldE</fullName>
    </recommendedName>
    <domain>
        <recommendedName>
            <fullName evidence="12">D-beta-D-heptose 7-phosphate kinase</fullName>
            <ecNumber evidence="12">2.7.1.167</ecNumber>
        </recommendedName>
        <alternativeName>
            <fullName evidence="12">D-beta-D-heptose 7-phosphotransferase</fullName>
        </alternativeName>
        <alternativeName>
            <fullName evidence="12">D-glycero-beta-D-manno-heptose-7-phosphate kinase</fullName>
        </alternativeName>
    </domain>
    <domain>
        <recommendedName>
            <fullName evidence="12">D-beta-D-heptose 1-phosphate adenylyltransferase</fullName>
            <ecNumber evidence="12">2.7.7.70</ecNumber>
        </recommendedName>
        <alternativeName>
            <fullName evidence="12">D-glycero-beta-D-manno-heptose 1-phosphate adenylyltransferase</fullName>
        </alternativeName>
    </domain>
</protein>
<dbReference type="GO" id="GO:0033785">
    <property type="term" value="F:heptose 7-phosphate kinase activity"/>
    <property type="evidence" value="ECO:0007669"/>
    <property type="project" value="UniProtKB-UniRule"/>
</dbReference>
<evidence type="ECO:0000313" key="16">
    <source>
        <dbReference type="Proteomes" id="UP000288972"/>
    </source>
</evidence>
<comment type="function">
    <text evidence="1 12">Catalyzes the phosphorylation of D-glycero-D-manno-heptose 7-phosphate at the C-1 position to selectively form D-glycero-beta-D-manno-heptose-1,7-bisphosphate.</text>
</comment>
<dbReference type="EC" id="2.7.7.70" evidence="12"/>
<feature type="domain" description="Cytidyltransferase-like" evidence="14">
    <location>
        <begin position="362"/>
        <end position="456"/>
    </location>
</feature>
<dbReference type="HAMAP" id="MF_01603">
    <property type="entry name" value="HldE"/>
    <property type="match status" value="1"/>
</dbReference>
<dbReference type="InterPro" id="IPR011913">
    <property type="entry name" value="RfaE_dom_I"/>
</dbReference>
<evidence type="ECO:0000256" key="4">
    <source>
        <dbReference type="ARBA" id="ARBA00022679"/>
    </source>
</evidence>
<evidence type="ECO:0000256" key="8">
    <source>
        <dbReference type="ARBA" id="ARBA00022840"/>
    </source>
</evidence>
<comment type="catalytic activity">
    <reaction evidence="11 12">
        <text>D-glycero-beta-D-manno-heptose 1-phosphate + ATP + H(+) = ADP-D-glycero-beta-D-manno-heptose + diphosphate</text>
        <dbReference type="Rhea" id="RHEA:27465"/>
        <dbReference type="ChEBI" id="CHEBI:15378"/>
        <dbReference type="ChEBI" id="CHEBI:30616"/>
        <dbReference type="ChEBI" id="CHEBI:33019"/>
        <dbReference type="ChEBI" id="CHEBI:59967"/>
        <dbReference type="ChEBI" id="CHEBI:61593"/>
        <dbReference type="EC" id="2.7.7.70"/>
    </reaction>
</comment>
<dbReference type="PANTHER" id="PTHR46969">
    <property type="entry name" value="BIFUNCTIONAL PROTEIN HLDE"/>
    <property type="match status" value="1"/>
</dbReference>
<feature type="region of interest" description="Ribokinase" evidence="12">
    <location>
        <begin position="1"/>
        <end position="333"/>
    </location>
</feature>
<keyword evidence="10 12" id="KW-0119">Carbohydrate metabolism</keyword>
<evidence type="ECO:0000256" key="6">
    <source>
        <dbReference type="ARBA" id="ARBA00022741"/>
    </source>
</evidence>
<proteinExistence type="inferred from homology"/>
<dbReference type="EC" id="2.7.1.167" evidence="12"/>
<dbReference type="NCBIfam" id="TIGR00125">
    <property type="entry name" value="cyt_tran_rel"/>
    <property type="match status" value="1"/>
</dbReference>
<feature type="binding site" evidence="12">
    <location>
        <begin position="209"/>
        <end position="212"/>
    </location>
    <ligand>
        <name>ATP</name>
        <dbReference type="ChEBI" id="CHEBI:30616"/>
    </ligand>
</feature>
<dbReference type="InterPro" id="IPR023030">
    <property type="entry name" value="Bifunc_HldE"/>
</dbReference>
<dbReference type="PROSITE" id="PS00584">
    <property type="entry name" value="PFKB_KINASES_2"/>
    <property type="match status" value="1"/>
</dbReference>
<dbReference type="Gene3D" id="3.40.50.620">
    <property type="entry name" value="HUPs"/>
    <property type="match status" value="1"/>
</dbReference>
<dbReference type="KEGG" id="bgz:XH91_11855"/>
<dbReference type="SUPFAM" id="SSF53613">
    <property type="entry name" value="Ribokinase-like"/>
    <property type="match status" value="1"/>
</dbReference>
<comment type="catalytic activity">
    <reaction evidence="12">
        <text>D-glycero-beta-D-manno-heptose 7-phosphate + ATP = D-glycero-beta-D-manno-heptose 1,7-bisphosphate + ADP + H(+)</text>
        <dbReference type="Rhea" id="RHEA:27473"/>
        <dbReference type="ChEBI" id="CHEBI:15378"/>
        <dbReference type="ChEBI" id="CHEBI:30616"/>
        <dbReference type="ChEBI" id="CHEBI:60204"/>
        <dbReference type="ChEBI" id="CHEBI:60208"/>
        <dbReference type="ChEBI" id="CHEBI:456216"/>
        <dbReference type="EC" id="2.7.1.167"/>
    </reaction>
</comment>
<dbReference type="AlphaFoldDB" id="A0AAE6C7R1"/>
<comment type="pathway">
    <text evidence="12">Nucleotide-sugar biosynthesis; ADP-L-glycero-beta-D-manno-heptose biosynthesis; ADP-L-glycero-beta-D-manno-heptose from D-glycero-beta-D-manno-heptose 7-phosphate: step 1/4.</text>
</comment>
<comment type="pathway">
    <text evidence="3">Bacterial outer membrane biogenesis; LPS core biosynthesis.</text>
</comment>
<keyword evidence="9 12" id="KW-0511">Multifunctional enzyme</keyword>
<evidence type="ECO:0000256" key="9">
    <source>
        <dbReference type="ARBA" id="ARBA00023268"/>
    </source>
</evidence>
<keyword evidence="6 12" id="KW-0547">Nucleotide-binding</keyword>
<evidence type="ECO:0000259" key="13">
    <source>
        <dbReference type="Pfam" id="PF00294"/>
    </source>
</evidence>
<comment type="pathway">
    <text evidence="12">Nucleotide-sugar biosynthesis; ADP-L-glycero-beta-D-manno-heptose biosynthesis; ADP-L-glycero-beta-D-manno-heptose from D-glycero-beta-D-manno-heptose 7-phosphate: step 3/4.</text>
</comment>
<comment type="function">
    <text evidence="2 12">Catalyzes the ADP transfer from ATP to D-glycero-beta-D-manno-heptose 1-phosphate, yielding ADP-D-glycero-beta-D-manno-heptose.</text>
</comment>
<dbReference type="Pfam" id="PF01467">
    <property type="entry name" value="CTP_transf_like"/>
    <property type="match status" value="1"/>
</dbReference>
<dbReference type="InterPro" id="IPR011611">
    <property type="entry name" value="PfkB_dom"/>
</dbReference>
<feature type="domain" description="Carbohydrate kinase PfkB" evidence="13">
    <location>
        <begin position="20"/>
        <end position="317"/>
    </location>
</feature>
<evidence type="ECO:0000256" key="2">
    <source>
        <dbReference type="ARBA" id="ARBA00003753"/>
    </source>
</evidence>
<dbReference type="Proteomes" id="UP000288972">
    <property type="component" value="Chromosome"/>
</dbReference>
<keyword evidence="8 12" id="KW-0067">ATP-binding</keyword>
<evidence type="ECO:0000256" key="1">
    <source>
        <dbReference type="ARBA" id="ARBA00002319"/>
    </source>
</evidence>
<dbReference type="SUPFAM" id="SSF52374">
    <property type="entry name" value="Nucleotidylyl transferase"/>
    <property type="match status" value="1"/>
</dbReference>
<evidence type="ECO:0000256" key="12">
    <source>
        <dbReference type="HAMAP-Rule" id="MF_01603"/>
    </source>
</evidence>
<dbReference type="InterPro" id="IPR014729">
    <property type="entry name" value="Rossmann-like_a/b/a_fold"/>
</dbReference>
<comment type="subunit">
    <text evidence="12">Homodimer.</text>
</comment>
<evidence type="ECO:0000259" key="14">
    <source>
        <dbReference type="Pfam" id="PF01467"/>
    </source>
</evidence>
<evidence type="ECO:0000256" key="3">
    <source>
        <dbReference type="ARBA" id="ARBA00004713"/>
    </source>
</evidence>
<dbReference type="Gene3D" id="3.40.1190.20">
    <property type="match status" value="1"/>
</dbReference>
<evidence type="ECO:0000256" key="11">
    <source>
        <dbReference type="ARBA" id="ARBA00047428"/>
    </source>
</evidence>
<accession>A0AAE6C7R1</accession>
<dbReference type="GO" id="GO:0016773">
    <property type="term" value="F:phosphotransferase activity, alcohol group as acceptor"/>
    <property type="evidence" value="ECO:0007669"/>
    <property type="project" value="InterPro"/>
</dbReference>
<dbReference type="PANTHER" id="PTHR46969:SF1">
    <property type="entry name" value="BIFUNCTIONAL PROTEIN HLDE"/>
    <property type="match status" value="1"/>
</dbReference>
<dbReference type="GO" id="GO:0033786">
    <property type="term" value="F:heptose-1-phosphate adenylyltransferase activity"/>
    <property type="evidence" value="ECO:0007669"/>
    <property type="project" value="UniProtKB-UniRule"/>
</dbReference>
<dbReference type="NCBIfam" id="TIGR02199">
    <property type="entry name" value="rfaE_dom_II"/>
    <property type="match status" value="1"/>
</dbReference>
<keyword evidence="4 12" id="KW-0808">Transferase</keyword>
<gene>
    <name evidence="12" type="primary">hldE</name>
    <name evidence="15" type="ORF">XH91_11855</name>
</gene>
<dbReference type="InterPro" id="IPR002173">
    <property type="entry name" value="Carboh/pur_kinase_PfkB_CS"/>
</dbReference>
<evidence type="ECO:0000256" key="5">
    <source>
        <dbReference type="ARBA" id="ARBA00022695"/>
    </source>
</evidence>
<dbReference type="GO" id="GO:0005524">
    <property type="term" value="F:ATP binding"/>
    <property type="evidence" value="ECO:0007669"/>
    <property type="project" value="UniProtKB-UniRule"/>
</dbReference>
<comment type="similarity">
    <text evidence="12">In the C-terminal section; belongs to the cytidylyltransferase family.</text>
</comment>
<sequence>MPTPILDFDALAQAICGRTVLCIGDIMLDEFVYGEVSRISPEAPTPVITAQRSEIHIGGAGNVARNIASLDARCVFVGLVGEDDAGRQLASALADHAGIETVLVSDPSRPTTRKVRFVSEHFSTHMLRADWEQAQAASDEIESRLIEAILPQIARADIVLLSDYAKGVLTARVIRHAIDAARNAGKPVIVDPKSLNWAIYRGATLLTPNRKEFAEATRSRADTPQSIVDASEDVMRLADCEAILVTQGEHGMTLVPRHGEAVHVPAFPVKVRDVSGAGDTVAAALAVSIAAGADWDTALRMASAAAAVAVGKQGTASVSAIELRRKILPHATLAAEEKVVAAPGHLEARLAEWKQEGLRVGFTNGCFDILHPGHVKVLTAARAACDRLIVGLNSDASVRRLKGADRPVQDEQARAEVLAALEAVDLVVIFEDDTPIDLIRRITPSVLVKGGDYTREQVVGHEVVEAAGGTVVLVDILKGFSTTALVHRARGGTT</sequence>
<organism evidence="15 16">
    <name type="scientific">Bradyrhizobium guangzhouense</name>
    <dbReference type="NCBI Taxonomy" id="1325095"/>
    <lineage>
        <taxon>Bacteria</taxon>
        <taxon>Pseudomonadati</taxon>
        <taxon>Pseudomonadota</taxon>
        <taxon>Alphaproteobacteria</taxon>
        <taxon>Hyphomicrobiales</taxon>
        <taxon>Nitrobacteraceae</taxon>
        <taxon>Bradyrhizobium</taxon>
    </lineage>
</organism>
<evidence type="ECO:0000313" key="15">
    <source>
        <dbReference type="EMBL" id="QAU45984.1"/>
    </source>
</evidence>